<dbReference type="SUPFAM" id="SSF53474">
    <property type="entry name" value="alpha/beta-Hydrolases"/>
    <property type="match status" value="1"/>
</dbReference>
<comment type="caution">
    <text evidence="2">The sequence shown here is derived from an EMBL/GenBank/DDBJ whole genome shotgun (WGS) entry which is preliminary data.</text>
</comment>
<dbReference type="InterPro" id="IPR000073">
    <property type="entry name" value="AB_hydrolase_1"/>
</dbReference>
<dbReference type="InterPro" id="IPR029058">
    <property type="entry name" value="AB_hydrolase_fold"/>
</dbReference>
<feature type="domain" description="AB hydrolase-1" evidence="1">
    <location>
        <begin position="23"/>
        <end position="238"/>
    </location>
</feature>
<dbReference type="GO" id="GO:0016020">
    <property type="term" value="C:membrane"/>
    <property type="evidence" value="ECO:0007669"/>
    <property type="project" value="TreeGrafter"/>
</dbReference>
<organism evidence="2 3">
    <name type="scientific">Candidatus Liptonbacteria bacterium CG11_big_fil_rev_8_21_14_0_20_35_14</name>
    <dbReference type="NCBI Taxonomy" id="1974634"/>
    <lineage>
        <taxon>Bacteria</taxon>
        <taxon>Candidatus Liptoniibacteriota</taxon>
    </lineage>
</organism>
<gene>
    <name evidence="2" type="ORF">COV57_00630</name>
</gene>
<proteinExistence type="predicted"/>
<dbReference type="EMBL" id="PCWO01000009">
    <property type="protein sequence ID" value="PIR05136.1"/>
    <property type="molecule type" value="Genomic_DNA"/>
</dbReference>
<dbReference type="AlphaFoldDB" id="A0A2H0NAL1"/>
<dbReference type="PANTHER" id="PTHR43798:SF33">
    <property type="entry name" value="HYDROLASE, PUTATIVE (AFU_ORTHOLOGUE AFUA_2G14860)-RELATED"/>
    <property type="match status" value="1"/>
</dbReference>
<dbReference type="Gene3D" id="3.40.50.1820">
    <property type="entry name" value="alpha/beta hydrolase"/>
    <property type="match status" value="1"/>
</dbReference>
<accession>A0A2H0NAL1</accession>
<evidence type="ECO:0000313" key="2">
    <source>
        <dbReference type="EMBL" id="PIR05136.1"/>
    </source>
</evidence>
<dbReference type="InterPro" id="IPR050266">
    <property type="entry name" value="AB_hydrolase_sf"/>
</dbReference>
<dbReference type="GO" id="GO:0016787">
    <property type="term" value="F:hydrolase activity"/>
    <property type="evidence" value="ECO:0007669"/>
    <property type="project" value="UniProtKB-KW"/>
</dbReference>
<reference evidence="2 3" key="1">
    <citation type="submission" date="2017-09" db="EMBL/GenBank/DDBJ databases">
        <title>Depth-based differentiation of microbial function through sediment-hosted aquifers and enrichment of novel symbionts in the deep terrestrial subsurface.</title>
        <authorList>
            <person name="Probst A.J."/>
            <person name="Ladd B."/>
            <person name="Jarett J.K."/>
            <person name="Geller-Mcgrath D.E."/>
            <person name="Sieber C.M."/>
            <person name="Emerson J.B."/>
            <person name="Anantharaman K."/>
            <person name="Thomas B.C."/>
            <person name="Malmstrom R."/>
            <person name="Stieglmeier M."/>
            <person name="Klingl A."/>
            <person name="Woyke T."/>
            <person name="Ryan C.M."/>
            <person name="Banfield J.F."/>
        </authorList>
    </citation>
    <scope>NUCLEOTIDE SEQUENCE [LARGE SCALE GENOMIC DNA]</scope>
    <source>
        <strain evidence="2">CG11_big_fil_rev_8_21_14_0_20_35_14</strain>
    </source>
</reference>
<evidence type="ECO:0000313" key="3">
    <source>
        <dbReference type="Proteomes" id="UP000229893"/>
    </source>
</evidence>
<dbReference type="PRINTS" id="PR00111">
    <property type="entry name" value="ABHYDROLASE"/>
</dbReference>
<name>A0A2H0NAL1_9BACT</name>
<dbReference type="Proteomes" id="UP000229893">
    <property type="component" value="Unassembled WGS sequence"/>
</dbReference>
<protein>
    <submittedName>
        <fullName evidence="2">Alpha/beta hydrolase</fullName>
    </submittedName>
</protein>
<dbReference type="PANTHER" id="PTHR43798">
    <property type="entry name" value="MONOACYLGLYCEROL LIPASE"/>
    <property type="match status" value="1"/>
</dbReference>
<sequence>MQKLINNQIISYFKKAGDSSPTLVFLHGWRSEGRVFTQIINNIPKKTIYALDLPGFSVSQSFKDGATLGDYANLVNEFIKSENINEAILIGHSFGGRIAIKLASKNASWIKKIVLVDSAGLQEKNLKKFIYKIIAKIVKPFFYIPGLDSLRQTIYKKIGPDYLATPAMQKTFLNIINEDLEPLLKNINQETLIVWGQDDDITPISMAKTLKQNINNAKLEIIENAGHFCFIDQPQKFITILNNFIN</sequence>
<dbReference type="Pfam" id="PF12697">
    <property type="entry name" value="Abhydrolase_6"/>
    <property type="match status" value="1"/>
</dbReference>
<keyword evidence="2" id="KW-0378">Hydrolase</keyword>
<evidence type="ECO:0000259" key="1">
    <source>
        <dbReference type="Pfam" id="PF12697"/>
    </source>
</evidence>